<feature type="compositionally biased region" description="Polar residues" evidence="1">
    <location>
        <begin position="847"/>
        <end position="863"/>
    </location>
</feature>
<protein>
    <recommendedName>
        <fullName evidence="4">Bgh specific protein</fullName>
    </recommendedName>
</protein>
<proteinExistence type="predicted"/>
<dbReference type="Proteomes" id="UP000001798">
    <property type="component" value="Chromosome 5"/>
</dbReference>
<organism evidence="2 3">
    <name type="scientific">Botryotinia fuckeliana (strain B05.10)</name>
    <name type="common">Noble rot fungus</name>
    <name type="synonym">Botrytis cinerea</name>
    <dbReference type="NCBI Taxonomy" id="332648"/>
    <lineage>
        <taxon>Eukaryota</taxon>
        <taxon>Fungi</taxon>
        <taxon>Dikarya</taxon>
        <taxon>Ascomycota</taxon>
        <taxon>Pezizomycotina</taxon>
        <taxon>Leotiomycetes</taxon>
        <taxon>Helotiales</taxon>
        <taxon>Sclerotiniaceae</taxon>
        <taxon>Botrytis</taxon>
    </lineage>
</organism>
<feature type="compositionally biased region" description="Polar residues" evidence="1">
    <location>
        <begin position="692"/>
        <end position="709"/>
    </location>
</feature>
<dbReference type="OrthoDB" id="5386674at2759"/>
<evidence type="ECO:0000313" key="2">
    <source>
        <dbReference type="EMBL" id="ATZ50067.1"/>
    </source>
</evidence>
<evidence type="ECO:0008006" key="4">
    <source>
        <dbReference type="Google" id="ProtNLM"/>
    </source>
</evidence>
<feature type="compositionally biased region" description="Basic and acidic residues" evidence="1">
    <location>
        <begin position="387"/>
        <end position="398"/>
    </location>
</feature>
<feature type="compositionally biased region" description="Polar residues" evidence="1">
    <location>
        <begin position="653"/>
        <end position="666"/>
    </location>
</feature>
<dbReference type="RefSeq" id="XP_024548801.1">
    <property type="nucleotide sequence ID" value="XM_024693016.1"/>
</dbReference>
<dbReference type="GeneID" id="5429107"/>
<reference evidence="2 3" key="2">
    <citation type="journal article" date="2012" name="Eukaryot. Cell">
        <title>Genome update of Botrytis cinerea strains B05.10 and T4.</title>
        <authorList>
            <person name="Staats M."/>
            <person name="van Kan J.A."/>
        </authorList>
    </citation>
    <scope>NUCLEOTIDE SEQUENCE [LARGE SCALE GENOMIC DNA]</scope>
    <source>
        <strain evidence="2 3">B05.10</strain>
    </source>
</reference>
<feature type="compositionally biased region" description="Polar residues" evidence="1">
    <location>
        <begin position="349"/>
        <end position="359"/>
    </location>
</feature>
<feature type="compositionally biased region" description="Low complexity" evidence="1">
    <location>
        <begin position="121"/>
        <end position="133"/>
    </location>
</feature>
<reference evidence="2 3" key="1">
    <citation type="journal article" date="2011" name="PLoS Genet.">
        <title>Genomic analysis of the necrotrophic fungal pathogens Sclerotinia sclerotiorum and Botrytis cinerea.</title>
        <authorList>
            <person name="Amselem J."/>
            <person name="Cuomo C.A."/>
            <person name="van Kan J.A."/>
            <person name="Viaud M."/>
            <person name="Benito E.P."/>
            <person name="Couloux A."/>
            <person name="Coutinho P.M."/>
            <person name="de Vries R.P."/>
            <person name="Dyer P.S."/>
            <person name="Fillinger S."/>
            <person name="Fournier E."/>
            <person name="Gout L."/>
            <person name="Hahn M."/>
            <person name="Kohn L."/>
            <person name="Lapalu N."/>
            <person name="Plummer K.M."/>
            <person name="Pradier J.M."/>
            <person name="Quevillon E."/>
            <person name="Sharon A."/>
            <person name="Simon A."/>
            <person name="ten Have A."/>
            <person name="Tudzynski B."/>
            <person name="Tudzynski P."/>
            <person name="Wincker P."/>
            <person name="Andrew M."/>
            <person name="Anthouard V."/>
            <person name="Beever R.E."/>
            <person name="Beffa R."/>
            <person name="Benoit I."/>
            <person name="Bouzid O."/>
            <person name="Brault B."/>
            <person name="Chen Z."/>
            <person name="Choquer M."/>
            <person name="Collemare J."/>
            <person name="Cotton P."/>
            <person name="Danchin E.G."/>
            <person name="Da Silva C."/>
            <person name="Gautier A."/>
            <person name="Giraud C."/>
            <person name="Giraud T."/>
            <person name="Gonzalez C."/>
            <person name="Grossetete S."/>
            <person name="Guldener U."/>
            <person name="Henrissat B."/>
            <person name="Howlett B.J."/>
            <person name="Kodira C."/>
            <person name="Kretschmer M."/>
            <person name="Lappartient A."/>
            <person name="Leroch M."/>
            <person name="Levis C."/>
            <person name="Mauceli E."/>
            <person name="Neuveglise C."/>
            <person name="Oeser B."/>
            <person name="Pearson M."/>
            <person name="Poulain J."/>
            <person name="Poussereau N."/>
            <person name="Quesneville H."/>
            <person name="Rascle C."/>
            <person name="Schumacher J."/>
            <person name="Segurens B."/>
            <person name="Sexton A."/>
            <person name="Silva E."/>
            <person name="Sirven C."/>
            <person name="Soanes D.M."/>
            <person name="Talbot N.J."/>
            <person name="Templeton M."/>
            <person name="Yandava C."/>
            <person name="Yarden O."/>
            <person name="Zeng Q."/>
            <person name="Rollins J.A."/>
            <person name="Lebrun M.H."/>
            <person name="Dickman M."/>
        </authorList>
    </citation>
    <scope>NUCLEOTIDE SEQUENCE [LARGE SCALE GENOMIC DNA]</scope>
    <source>
        <strain evidence="2 3">B05.10</strain>
    </source>
</reference>
<dbReference type="AlphaFoldDB" id="A0A384JI21"/>
<feature type="region of interest" description="Disordered" evidence="1">
    <location>
        <begin position="800"/>
        <end position="891"/>
    </location>
</feature>
<dbReference type="VEuPathDB" id="FungiDB:Bcin05g04550"/>
<feature type="compositionally biased region" description="Low complexity" evidence="1">
    <location>
        <begin position="864"/>
        <end position="882"/>
    </location>
</feature>
<reference evidence="2 3" key="3">
    <citation type="journal article" date="2017" name="Mol. Plant Pathol.">
        <title>A gapless genome sequence of the fungus Botrytis cinerea.</title>
        <authorList>
            <person name="Van Kan J.A."/>
            <person name="Stassen J.H."/>
            <person name="Mosbach A."/>
            <person name="Van Der Lee T.A."/>
            <person name="Faino L."/>
            <person name="Farmer A.D."/>
            <person name="Papasotiriou D.G."/>
            <person name="Zhou S."/>
            <person name="Seidl M.F."/>
            <person name="Cottam E."/>
            <person name="Edel D."/>
            <person name="Hahn M."/>
            <person name="Schwartz D.C."/>
            <person name="Dietrich R.A."/>
            <person name="Widdison S."/>
            <person name="Scalliet G."/>
        </authorList>
    </citation>
    <scope>NUCLEOTIDE SEQUENCE [LARGE SCALE GENOMIC DNA]</scope>
    <source>
        <strain evidence="2 3">B05.10</strain>
    </source>
</reference>
<accession>A0A384JI21</accession>
<feature type="compositionally biased region" description="Polar residues" evidence="1">
    <location>
        <begin position="745"/>
        <end position="770"/>
    </location>
</feature>
<keyword evidence="3" id="KW-1185">Reference proteome</keyword>
<gene>
    <name evidence="2" type="ORF">BCIN_05g04550</name>
</gene>
<name>A0A384JI21_BOTFB</name>
<dbReference type="KEGG" id="bfu:BCIN_05g04550"/>
<sequence>MNFKEKEKHGRSEPARRNTLERMLELENRNKLQRMQASTATVSQPLRNTFFRERRPSNSYVYANSPERPVQFRQPDRAMTTPILSVAVPPAQAFETPKTAPKPSKKVFVVEPAKEIPPQLVADVDAGDSDASSICRSPAWDGGEGKRKRMAKKEAQDMRKKEEERLRKEKEKAERETRAAAQKQKGRLSKAPPTNKRLSKTIPTAPVGRANSEPAAQAAPEIIQLSPDPDDGRRSRRTSLDLGLKKLMSSFRSRSRSTSISADATPRNRSSSISPTSTGFIGGLKLQQSSEAAAQNELRDGKSSNYRPAGHSNKPSHSRPPISLENSRYRTLDLLAPSGASAPAVELPTKSQSEDSYNPHTPKEPEAGEQPASVLEPIMNRNPRAQKPSEHLRLDHVTDSTVNYKASHKPQSPLVAPPSPGFRFGLEKNPPSTQEVQEPLYSQNFDISPEDTNSENNEYFPKQKRHDNQGDLSSPTHDIKFDSAPIQEVMRRTPSIHNAAGRSGSVSRAGENAEVVENEEDFRAFIHSEGAPPDFRLTAQPSQSSIQPEEGMFSRRDLQAPSFYPSPLSLQPKGAKGGTANVSHRYSSAPDSPSLQTSHLDEPLKKLRPQSTFSPRATGFDSRSALPSQSARRVSEPEYLSPIALSPLEISPVPQQKLSPQTANPTSPRRQKDRRSSSRSYTGSSEEYLSFDEQSSITTPAVSRPQSQKGPIASSHDPASRKYHKVQDSWNQTPIPLQIKDYKGNTYTLSGRDTSTSQPANLHVSLSSADPDTDEGVADLQRRLSLTKSSSTTALQHTLNFLPELKHQPLRPRQGPGQRQSSEGKNVLGKGDGNGHGHGGKLRRESASASAYAQYNDSKNSLMSSSAFNGGESSNSNGNSSSSEKDNNDSSQYLRSARLAIPPKKGPRFSNQLAASSAQSLHSNGQGGIEPMAKMFVICCGCNYFHDMPSKLYECMAKPEAVVKDEGLGVSGVVSTRVSCPWCGHGMSTRCCEGWAAVVMLKERMH</sequence>
<feature type="region of interest" description="Disordered" evidence="1">
    <location>
        <begin position="120"/>
        <end position="776"/>
    </location>
</feature>
<evidence type="ECO:0000256" key="1">
    <source>
        <dbReference type="SAM" id="MobiDB-lite"/>
    </source>
</evidence>
<feature type="region of interest" description="Disordered" evidence="1">
    <location>
        <begin position="57"/>
        <end position="76"/>
    </location>
</feature>
<feature type="compositionally biased region" description="Basic and acidic residues" evidence="1">
    <location>
        <begin position="152"/>
        <end position="178"/>
    </location>
</feature>
<feature type="compositionally biased region" description="Polar residues" evidence="1">
    <location>
        <begin position="430"/>
        <end position="447"/>
    </location>
</feature>
<feature type="compositionally biased region" description="Low complexity" evidence="1">
    <location>
        <begin position="249"/>
        <end position="261"/>
    </location>
</feature>
<feature type="compositionally biased region" description="Polar residues" evidence="1">
    <location>
        <begin position="267"/>
        <end position="279"/>
    </location>
</feature>
<dbReference type="EMBL" id="CP009809">
    <property type="protein sequence ID" value="ATZ50067.1"/>
    <property type="molecule type" value="Genomic_DNA"/>
</dbReference>
<evidence type="ECO:0000313" key="3">
    <source>
        <dbReference type="Proteomes" id="UP000001798"/>
    </source>
</evidence>
<feature type="compositionally biased region" description="Polar residues" evidence="1">
    <location>
        <begin position="580"/>
        <end position="598"/>
    </location>
</feature>